<dbReference type="PANTHER" id="PTHR30015:SF7">
    <property type="entry name" value="TYPE IV METHYL-DIRECTED RESTRICTION ENZYME ECOKMRR"/>
    <property type="match status" value="1"/>
</dbReference>
<dbReference type="Gene3D" id="3.40.1350.10">
    <property type="match status" value="1"/>
</dbReference>
<dbReference type="PANTHER" id="PTHR30015">
    <property type="entry name" value="MRR RESTRICTION SYSTEM PROTEIN"/>
    <property type="match status" value="1"/>
</dbReference>
<comment type="caution">
    <text evidence="3">The sequence shown here is derived from an EMBL/GenBank/DDBJ whole genome shotgun (WGS) entry which is preliminary data.</text>
</comment>
<feature type="domain" description="Restriction system protein Mrr-like N-terminal" evidence="2">
    <location>
        <begin position="6"/>
        <end position="91"/>
    </location>
</feature>
<dbReference type="InterPro" id="IPR011856">
    <property type="entry name" value="tRNA_endonuc-like_dom_sf"/>
</dbReference>
<dbReference type="GO" id="GO:0003677">
    <property type="term" value="F:DNA binding"/>
    <property type="evidence" value="ECO:0007669"/>
    <property type="project" value="InterPro"/>
</dbReference>
<gene>
    <name evidence="3" type="ORF">IQ266_14100</name>
</gene>
<dbReference type="EMBL" id="JADEXQ010000046">
    <property type="protein sequence ID" value="MBE9030864.1"/>
    <property type="molecule type" value="Genomic_DNA"/>
</dbReference>
<dbReference type="Pfam" id="PF04471">
    <property type="entry name" value="Mrr_cat"/>
    <property type="match status" value="1"/>
</dbReference>
<keyword evidence="3" id="KW-0378">Hydrolase</keyword>
<reference evidence="3" key="1">
    <citation type="submission" date="2020-10" db="EMBL/GenBank/DDBJ databases">
        <authorList>
            <person name="Castelo-Branco R."/>
            <person name="Eusebio N."/>
            <person name="Adriana R."/>
            <person name="Vieira A."/>
            <person name="Brugerolle De Fraissinette N."/>
            <person name="Rezende De Castro R."/>
            <person name="Schneider M.P."/>
            <person name="Vasconcelos V."/>
            <person name="Leao P.N."/>
        </authorList>
    </citation>
    <scope>NUCLEOTIDE SEQUENCE</scope>
    <source>
        <strain evidence="3">LEGE 11480</strain>
    </source>
</reference>
<evidence type="ECO:0000259" key="2">
    <source>
        <dbReference type="Pfam" id="PF14338"/>
    </source>
</evidence>
<keyword evidence="4" id="KW-1185">Reference proteome</keyword>
<keyword evidence="3" id="KW-0540">Nuclease</keyword>
<dbReference type="InterPro" id="IPR007560">
    <property type="entry name" value="Restrct_endonuc_IV_Mrr"/>
</dbReference>
<dbReference type="Proteomes" id="UP000625316">
    <property type="component" value="Unassembled WGS sequence"/>
</dbReference>
<name>A0A928VRN5_9CYAN</name>
<evidence type="ECO:0000313" key="4">
    <source>
        <dbReference type="Proteomes" id="UP000625316"/>
    </source>
</evidence>
<accession>A0A928VRN5</accession>
<dbReference type="GO" id="GO:0015666">
    <property type="term" value="F:restriction endodeoxyribonuclease activity"/>
    <property type="evidence" value="ECO:0007669"/>
    <property type="project" value="TreeGrafter"/>
</dbReference>
<feature type="domain" description="Restriction endonuclease type IV Mrr" evidence="1">
    <location>
        <begin position="159"/>
        <end position="278"/>
    </location>
</feature>
<sequence length="305" mass="33910">MSVPDYQSFLLPLLEFLHDGSKHSIREAYETLATRLNLTEEDLNELLPSGQQTKYENRVGWAAQHLKKASLIDKPARGTLQITERGVEVLAQKLSSLDSKFLQQYPEYLIFIGRSPRTNQPSNNDVGQASISQTPEEILQESYQALQAELAEELLHKLKSSSPAFFERVVVDLLVGMGYGGSRKEAGKAIGRSGDGGIDGIISEDPLGLDNIYIQAKRWEGTVGRPVIQAFAGSLEGFRARKGVVITTSGFSKEAKEYVTLIEKKIILINGEMLVDLMIDNNIGVDEKERFVLKKIDSDYFEDDA</sequence>
<organism evidence="3 4">
    <name type="scientific">Romeriopsis navalis LEGE 11480</name>
    <dbReference type="NCBI Taxonomy" id="2777977"/>
    <lineage>
        <taxon>Bacteria</taxon>
        <taxon>Bacillati</taxon>
        <taxon>Cyanobacteriota</taxon>
        <taxon>Cyanophyceae</taxon>
        <taxon>Leptolyngbyales</taxon>
        <taxon>Leptolyngbyaceae</taxon>
        <taxon>Romeriopsis</taxon>
        <taxon>Romeriopsis navalis</taxon>
    </lineage>
</organism>
<dbReference type="GO" id="GO:0009307">
    <property type="term" value="P:DNA restriction-modification system"/>
    <property type="evidence" value="ECO:0007669"/>
    <property type="project" value="InterPro"/>
</dbReference>
<evidence type="ECO:0000259" key="1">
    <source>
        <dbReference type="Pfam" id="PF04471"/>
    </source>
</evidence>
<protein>
    <submittedName>
        <fullName evidence="3">Restriction endonuclease</fullName>
    </submittedName>
</protein>
<dbReference type="AlphaFoldDB" id="A0A928VRN5"/>
<keyword evidence="3" id="KW-0255">Endonuclease</keyword>
<dbReference type="InterPro" id="IPR011335">
    <property type="entry name" value="Restrct_endonuc-II-like"/>
</dbReference>
<dbReference type="InterPro" id="IPR052906">
    <property type="entry name" value="Type_IV_Methyl-Rstrct_Enzyme"/>
</dbReference>
<evidence type="ECO:0000313" key="3">
    <source>
        <dbReference type="EMBL" id="MBE9030864.1"/>
    </source>
</evidence>
<dbReference type="InterPro" id="IPR025745">
    <property type="entry name" value="Mrr-like_N_dom"/>
</dbReference>
<proteinExistence type="predicted"/>
<dbReference type="Pfam" id="PF14338">
    <property type="entry name" value="Mrr_N"/>
    <property type="match status" value="1"/>
</dbReference>
<dbReference type="RefSeq" id="WP_264325693.1">
    <property type="nucleotide sequence ID" value="NZ_JADEXQ010000046.1"/>
</dbReference>
<dbReference type="SUPFAM" id="SSF52980">
    <property type="entry name" value="Restriction endonuclease-like"/>
    <property type="match status" value="1"/>
</dbReference>